<feature type="domain" description="HTH araC/xylS-type" evidence="4">
    <location>
        <begin position="238"/>
        <end position="336"/>
    </location>
</feature>
<protein>
    <submittedName>
        <fullName evidence="5">Transcriptional regulator</fullName>
    </submittedName>
</protein>
<dbReference type="STRING" id="1836467.BTR34_12925"/>
<dbReference type="InterPro" id="IPR018062">
    <property type="entry name" value="HTH_AraC-typ_CS"/>
</dbReference>
<dbReference type="Proteomes" id="UP000092164">
    <property type="component" value="Unassembled WGS sequence"/>
</dbReference>
<evidence type="ECO:0000313" key="5">
    <source>
        <dbReference type="EMBL" id="OBR36515.1"/>
    </source>
</evidence>
<dbReference type="InterPro" id="IPR020449">
    <property type="entry name" value="Tscrpt_reg_AraC-type_HTH"/>
</dbReference>
<evidence type="ECO:0000313" key="6">
    <source>
        <dbReference type="Proteomes" id="UP000092164"/>
    </source>
</evidence>
<dbReference type="PANTHER" id="PTHR47893:SF1">
    <property type="entry name" value="REGULATORY PROTEIN PCHR"/>
    <property type="match status" value="1"/>
</dbReference>
<dbReference type="GO" id="GO:0003700">
    <property type="term" value="F:DNA-binding transcription factor activity"/>
    <property type="evidence" value="ECO:0007669"/>
    <property type="project" value="InterPro"/>
</dbReference>
<dbReference type="RefSeq" id="WP_068486074.1">
    <property type="nucleotide sequence ID" value="NZ_CP018760.1"/>
</dbReference>
<dbReference type="AlphaFoldDB" id="A0A1B7Z1C5"/>
<dbReference type="PROSITE" id="PS00041">
    <property type="entry name" value="HTH_ARAC_FAMILY_1"/>
    <property type="match status" value="1"/>
</dbReference>
<sequence>MNHRIRVHDIDVKIFIEDIAKSLKLVPEEDANEICVRIPEKIGFGFIKATCFDYGLGVLEFNFLLKQELILEYEKGSVHPLKLLFNRESTITHKFEDIDEMHEIDLLENVITSSTPQNNHIFIFPTNTSISLFSIEINRKLFEEKISEFLTEMDEDLMKLFRDVNGTQIFYSKGFYGLDIAKFIEEFMECELVDFMKTVYQEGKAYEILTFQLQHYLKGIDDEGINTVLNKATLEKIEKAAKIIENELDRMDNIVVLAKRVGLNQTNLQRGFKKLYKTSVNQYIKNFRIEKAKELLETTDLNITQISYKIGINSRSYFSKLFKEKYGLSPRDFYQHIRKSTS</sequence>
<name>A0A1B7Z1C5_9FLAO</name>
<dbReference type="InterPro" id="IPR009057">
    <property type="entry name" value="Homeodomain-like_sf"/>
</dbReference>
<keyword evidence="1" id="KW-0805">Transcription regulation</keyword>
<dbReference type="GO" id="GO:0043565">
    <property type="term" value="F:sequence-specific DNA binding"/>
    <property type="evidence" value="ECO:0007669"/>
    <property type="project" value="InterPro"/>
</dbReference>
<evidence type="ECO:0000259" key="4">
    <source>
        <dbReference type="PROSITE" id="PS01124"/>
    </source>
</evidence>
<dbReference type="PROSITE" id="PS01124">
    <property type="entry name" value="HTH_ARAC_FAMILY_2"/>
    <property type="match status" value="1"/>
</dbReference>
<dbReference type="SUPFAM" id="SSF46689">
    <property type="entry name" value="Homeodomain-like"/>
    <property type="match status" value="1"/>
</dbReference>
<accession>A0A1B7Z1C5</accession>
<dbReference type="Pfam" id="PF12833">
    <property type="entry name" value="HTH_18"/>
    <property type="match status" value="1"/>
</dbReference>
<reference evidence="6" key="1">
    <citation type="submission" date="2016-06" db="EMBL/GenBank/DDBJ databases">
        <authorList>
            <person name="Zhan P."/>
        </authorList>
    </citation>
    <scope>NUCLEOTIDE SEQUENCE [LARGE SCALE GENOMIC DNA]</scope>
    <source>
        <strain evidence="6">T28</strain>
    </source>
</reference>
<dbReference type="InterPro" id="IPR018060">
    <property type="entry name" value="HTH_AraC"/>
</dbReference>
<dbReference type="Gene3D" id="1.10.10.60">
    <property type="entry name" value="Homeodomain-like"/>
    <property type="match status" value="2"/>
</dbReference>
<comment type="caution">
    <text evidence="5">The sequence shown here is derived from an EMBL/GenBank/DDBJ whole genome shotgun (WGS) entry which is preliminary data.</text>
</comment>
<dbReference type="InterPro" id="IPR053142">
    <property type="entry name" value="PchR_regulatory_protein"/>
</dbReference>
<dbReference type="PANTHER" id="PTHR47893">
    <property type="entry name" value="REGULATORY PROTEIN PCHR"/>
    <property type="match status" value="1"/>
</dbReference>
<dbReference type="EMBL" id="LZFP01000045">
    <property type="protein sequence ID" value="OBR36515.1"/>
    <property type="molecule type" value="Genomic_DNA"/>
</dbReference>
<dbReference type="OrthoDB" id="2666928at2"/>
<dbReference type="KEGG" id="mart:BTR34_12925"/>
<proteinExistence type="predicted"/>
<keyword evidence="3" id="KW-0804">Transcription</keyword>
<keyword evidence="2" id="KW-0238">DNA-binding</keyword>
<evidence type="ECO:0000256" key="1">
    <source>
        <dbReference type="ARBA" id="ARBA00023015"/>
    </source>
</evidence>
<evidence type="ECO:0000256" key="2">
    <source>
        <dbReference type="ARBA" id="ARBA00023125"/>
    </source>
</evidence>
<keyword evidence="6" id="KW-1185">Reference proteome</keyword>
<gene>
    <name evidence="5" type="ORF">A9200_08815</name>
</gene>
<organism evidence="5 6">
    <name type="scientific">Maribacter hydrothermalis</name>
    <dbReference type="NCBI Taxonomy" id="1836467"/>
    <lineage>
        <taxon>Bacteria</taxon>
        <taxon>Pseudomonadati</taxon>
        <taxon>Bacteroidota</taxon>
        <taxon>Flavobacteriia</taxon>
        <taxon>Flavobacteriales</taxon>
        <taxon>Flavobacteriaceae</taxon>
        <taxon>Maribacter</taxon>
    </lineage>
</organism>
<dbReference type="PRINTS" id="PR00032">
    <property type="entry name" value="HTHARAC"/>
</dbReference>
<evidence type="ECO:0000256" key="3">
    <source>
        <dbReference type="ARBA" id="ARBA00023163"/>
    </source>
</evidence>
<dbReference type="SMART" id="SM00342">
    <property type="entry name" value="HTH_ARAC"/>
    <property type="match status" value="1"/>
</dbReference>